<evidence type="ECO:0000313" key="4">
    <source>
        <dbReference type="EMBL" id="KAF9583502.1"/>
    </source>
</evidence>
<dbReference type="Gene3D" id="3.15.10.10">
    <property type="entry name" value="Bactericidal permeability-increasing protein, domain 1"/>
    <property type="match status" value="1"/>
</dbReference>
<evidence type="ECO:0000259" key="3">
    <source>
        <dbReference type="Pfam" id="PF19343"/>
    </source>
</evidence>
<feature type="domain" description="HAM1-like N-terminal" evidence="3">
    <location>
        <begin position="26"/>
        <end position="633"/>
    </location>
</feature>
<dbReference type="InterPro" id="IPR045967">
    <property type="entry name" value="HAM1-like_N"/>
</dbReference>
<name>A0A9P6FXY2_9FUNG</name>
<dbReference type="Proteomes" id="UP000780801">
    <property type="component" value="Unassembled WGS sequence"/>
</dbReference>
<comment type="caution">
    <text evidence="4">The sequence shown here is derived from an EMBL/GenBank/DDBJ whole genome shotgun (WGS) entry which is preliminary data.</text>
</comment>
<protein>
    <submittedName>
        <fullName evidence="4">Uncharacterized protein</fullName>
    </submittedName>
</protein>
<organism evidence="4 5">
    <name type="scientific">Lunasporangiospora selenospora</name>
    <dbReference type="NCBI Taxonomy" id="979761"/>
    <lineage>
        <taxon>Eukaryota</taxon>
        <taxon>Fungi</taxon>
        <taxon>Fungi incertae sedis</taxon>
        <taxon>Mucoromycota</taxon>
        <taxon>Mortierellomycotina</taxon>
        <taxon>Mortierellomycetes</taxon>
        <taxon>Mortierellales</taxon>
        <taxon>Mortierellaceae</taxon>
        <taxon>Lunasporangiospora</taxon>
    </lineage>
</organism>
<evidence type="ECO:0000259" key="2">
    <source>
        <dbReference type="Pfam" id="PF14613"/>
    </source>
</evidence>
<sequence length="827" mass="93245">MSNIKVTEGQTSFQNVPIPDSGAKISQHIKEVDRNQKFKLFECLQALVKGRLPTNEQIDHMLVMAQNSRSLEAREHMLSADGRSLFKDFRELMRTTRGIVYEKNEQELFQNFIYHCTQASESASKTLHTPDLDIGVSTRKAEREGKETLESLVSVAKLVTTNSEFRSILDELFHLAKEVFSEGAQKVSQTAASVVNSTANSGGGYQNSAVSATQEGGQKIQEGIIRAAGAVQEVADQAQQDPMVAAQGARQNLGQQKDATIDSVRTQAHEMKSKLYKRSEGLMDQAHSQALHTKEDAIHYADSKMPAEKRQQLLERLKIVIGQIQGDKQYQKAIDSVLGLIETWRKRAERPAENITAEAGKVFHDPNVEAATVEFKIILQRWAQGHSLDPMIDTIHQLWQKTNHDPELDQYMDNVGQFMGKAVREPNYITSEVIDKDAEALMDQGNKLLSRKYKPYTDKLLEEGEIFVHKLNTDPRSKEVADSFHQFSSHLFYDKHSKLAFKPHLFDDFRYVLMPALMESFQFIPIPRIEYSDLKVDLVLDNIILTSTDLLPRFFEFGMHNTMRMVPRGNANHSLDENEHDFNLIIQGVEASVRNVDYYIKTKDGLRFEDRGIADVLINKKGIDVKVKGSKTPEDSEIPSMITIEDVKVKVHALTIKMRKSKHPILYAFAQPFVKTVIKNSIARALEAQIKEALVSGDKAVATSIRDTRIKTGKNTFGALMESATSFVSNKISPDEETKAKNERKKNQGNYNRTSRVLFDENGLCVLDPVKHIELKVGQPLLEDPNAMAAMSVHAPWVSTAFDMREGMEIQGRNQLPGMRRTQGMAM</sequence>
<dbReference type="OrthoDB" id="19394at2759"/>
<dbReference type="EMBL" id="JAABOA010000680">
    <property type="protein sequence ID" value="KAF9583502.1"/>
    <property type="molecule type" value="Genomic_DNA"/>
</dbReference>
<feature type="region of interest" description="Disordered" evidence="1">
    <location>
        <begin position="730"/>
        <end position="749"/>
    </location>
</feature>
<reference evidence="4" key="1">
    <citation type="journal article" date="2020" name="Fungal Divers.">
        <title>Resolving the Mortierellaceae phylogeny through synthesis of multi-gene phylogenetics and phylogenomics.</title>
        <authorList>
            <person name="Vandepol N."/>
            <person name="Liber J."/>
            <person name="Desiro A."/>
            <person name="Na H."/>
            <person name="Kennedy M."/>
            <person name="Barry K."/>
            <person name="Grigoriev I.V."/>
            <person name="Miller A.N."/>
            <person name="O'Donnell K."/>
            <person name="Stajich J.E."/>
            <person name="Bonito G."/>
        </authorList>
    </citation>
    <scope>NUCLEOTIDE SEQUENCE</scope>
    <source>
        <strain evidence="4">KOD1015</strain>
    </source>
</reference>
<dbReference type="Pfam" id="PF19343">
    <property type="entry name" value="HAM1_N"/>
    <property type="match status" value="1"/>
</dbReference>
<gene>
    <name evidence="4" type="ORF">BGW38_009326</name>
</gene>
<dbReference type="PANTHER" id="PTHR31138">
    <property type="entry name" value="CHROMOSOME 19, WHOLE GENOME SHOTGUN SEQUENCE"/>
    <property type="match status" value="1"/>
</dbReference>
<dbReference type="Pfam" id="PF14613">
    <property type="entry name" value="HAM1_C"/>
    <property type="match status" value="1"/>
</dbReference>
<accession>A0A9P6FXY2</accession>
<evidence type="ECO:0000256" key="1">
    <source>
        <dbReference type="SAM" id="MobiDB-lite"/>
    </source>
</evidence>
<proteinExistence type="predicted"/>
<dbReference type="AlphaFoldDB" id="A0A9P6FXY2"/>
<evidence type="ECO:0000313" key="5">
    <source>
        <dbReference type="Proteomes" id="UP000780801"/>
    </source>
</evidence>
<dbReference type="PANTHER" id="PTHR31138:SF1">
    <property type="entry name" value="PDZ DOMAIN-CONTAINING PROTEIN"/>
    <property type="match status" value="1"/>
</dbReference>
<dbReference type="InterPro" id="IPR027842">
    <property type="entry name" value="HAM1-like_C"/>
</dbReference>
<feature type="domain" description="HAM1-like C-terminal" evidence="2">
    <location>
        <begin position="649"/>
        <end position="741"/>
    </location>
</feature>
<keyword evidence="5" id="KW-1185">Reference proteome</keyword>